<dbReference type="SMART" id="SM00860">
    <property type="entry name" value="SMI1_KNR4"/>
    <property type="match status" value="1"/>
</dbReference>
<evidence type="ECO:0000256" key="1">
    <source>
        <dbReference type="SAM" id="MobiDB-lite"/>
    </source>
</evidence>
<dbReference type="EMBL" id="BAABHS010000037">
    <property type="protein sequence ID" value="GAA4989511.1"/>
    <property type="molecule type" value="Genomic_DNA"/>
</dbReference>
<protein>
    <submittedName>
        <fullName evidence="3">SMI1/KNR4 family protein</fullName>
    </submittedName>
</protein>
<proteinExistence type="predicted"/>
<dbReference type="InterPro" id="IPR018958">
    <property type="entry name" value="Knr4/Smi1-like_dom"/>
</dbReference>
<name>A0ABP9I621_9ACTN</name>
<sequence>MDERDQCDNWTGFLRRWSEEWADAQVSDGVGYLGAYGPTALRQRWLGFPGADEERLTAAEARIGHRLPPSLRSFLKVTDGWLNAGNFVMRLAGTAELAPLDEAEAERYTGFDDWMLEGPEPSEEVLHRHGMWHRAVRLGLEVDAGILVLDPGDVGADGEWAVYICHSWSGVGAERFASFRAFMRDRYRQFHALAADHGMVNETTEALDAALEFGREEAYAGRWERAANIFAEAAAYGRPGARELLVRLDAFLTGDRRLGLYHPPLAPADRGEALPVYLAAQFERGWPPPHEVVQRQPAEVRDLATSIADGTYVYEPGGAFGAFVARARELARWGDTDGAWRLIRDGLPHWEPPAEGILAPLGLLADPLLTPVVTRERGRELLATPRAGRAGPMPEPVPDLDPPGLDWLATREGWWREGYRLVLVEGVDPERLVELLGHEDQDGLAAPATAHELQRRRHESGNRRARNPWDDRALMRVGRAGPGWSFAFADEYAPPNADRLRSPAIPASRATPDGRAVVVWCTFVRQPTAHAQAPTESFSFHISVARGGEIEGALTVESPHHGTEPHRPPLVHRVGTLPEAFDPDRLPAVSAESVESADSADSADAGEATHRRVLQAVADEFGVALPRFALLQGRLHSFETISWSRGPRAGDRWISITVQERASRE</sequence>
<dbReference type="Proteomes" id="UP001500466">
    <property type="component" value="Unassembled WGS sequence"/>
</dbReference>
<evidence type="ECO:0000313" key="3">
    <source>
        <dbReference type="EMBL" id="GAA4989511.1"/>
    </source>
</evidence>
<feature type="region of interest" description="Disordered" evidence="1">
    <location>
        <begin position="445"/>
        <end position="466"/>
    </location>
</feature>
<keyword evidence="4" id="KW-1185">Reference proteome</keyword>
<evidence type="ECO:0000259" key="2">
    <source>
        <dbReference type="SMART" id="SM00860"/>
    </source>
</evidence>
<evidence type="ECO:0000313" key="4">
    <source>
        <dbReference type="Proteomes" id="UP001500466"/>
    </source>
</evidence>
<gene>
    <name evidence="3" type="ORF">GCM10023205_70810</name>
</gene>
<dbReference type="InterPro" id="IPR037883">
    <property type="entry name" value="Knr4/Smi1-like_sf"/>
</dbReference>
<dbReference type="Gene3D" id="3.40.1580.10">
    <property type="entry name" value="SMI1/KNR4-like"/>
    <property type="match status" value="1"/>
</dbReference>
<feature type="domain" description="Knr4/Smi1-like" evidence="2">
    <location>
        <begin position="50"/>
        <end position="185"/>
    </location>
</feature>
<reference evidence="4" key="1">
    <citation type="journal article" date="2019" name="Int. J. Syst. Evol. Microbiol.">
        <title>The Global Catalogue of Microorganisms (GCM) 10K type strain sequencing project: providing services to taxonomists for standard genome sequencing and annotation.</title>
        <authorList>
            <consortium name="The Broad Institute Genomics Platform"/>
            <consortium name="The Broad Institute Genome Sequencing Center for Infectious Disease"/>
            <person name="Wu L."/>
            <person name="Ma J."/>
        </authorList>
    </citation>
    <scope>NUCLEOTIDE SEQUENCE [LARGE SCALE GENOMIC DNA]</scope>
    <source>
        <strain evidence="4">JCM 17986</strain>
    </source>
</reference>
<comment type="caution">
    <text evidence="3">The sequence shown here is derived from an EMBL/GenBank/DDBJ whole genome shotgun (WGS) entry which is preliminary data.</text>
</comment>
<dbReference type="RefSeq" id="WP_345679919.1">
    <property type="nucleotide sequence ID" value="NZ_BAABHS010000037.1"/>
</dbReference>
<dbReference type="SUPFAM" id="SSF160631">
    <property type="entry name" value="SMI1/KNR4-like"/>
    <property type="match status" value="1"/>
</dbReference>
<organism evidence="3 4">
    <name type="scientific">Yinghuangia aomiensis</name>
    <dbReference type="NCBI Taxonomy" id="676205"/>
    <lineage>
        <taxon>Bacteria</taxon>
        <taxon>Bacillati</taxon>
        <taxon>Actinomycetota</taxon>
        <taxon>Actinomycetes</taxon>
        <taxon>Kitasatosporales</taxon>
        <taxon>Streptomycetaceae</taxon>
        <taxon>Yinghuangia</taxon>
    </lineage>
</organism>
<accession>A0ABP9I621</accession>
<dbReference type="Pfam" id="PF09346">
    <property type="entry name" value="SMI1_KNR4"/>
    <property type="match status" value="1"/>
</dbReference>